<sequence length="138" mass="15130">MSSTNNFIAPKIVLYDETTNNNYKKISEMDQADLEILLKQAYIDAREIVRESDVGEPMTLLALLAVYGMQEVHALGFKSPSAIRAMAIKVAAGERRGTKGCLYQARREVIAAATQRRAEEKQVEEGADANGAPEKANA</sequence>
<dbReference type="InParanoid" id="W2S2V2"/>
<feature type="region of interest" description="Disordered" evidence="1">
    <location>
        <begin position="114"/>
        <end position="138"/>
    </location>
</feature>
<protein>
    <submittedName>
        <fullName evidence="2">Uncharacterized protein</fullName>
    </submittedName>
</protein>
<evidence type="ECO:0000313" key="2">
    <source>
        <dbReference type="EMBL" id="ETN43046.1"/>
    </source>
</evidence>
<accession>W2S2V2</accession>
<dbReference type="OrthoDB" id="10597785at2759"/>
<evidence type="ECO:0000313" key="3">
    <source>
        <dbReference type="Proteomes" id="UP000030752"/>
    </source>
</evidence>
<organism evidence="2 3">
    <name type="scientific">Cyphellophora europaea (strain CBS 101466)</name>
    <name type="common">Phialophora europaea</name>
    <dbReference type="NCBI Taxonomy" id="1220924"/>
    <lineage>
        <taxon>Eukaryota</taxon>
        <taxon>Fungi</taxon>
        <taxon>Dikarya</taxon>
        <taxon>Ascomycota</taxon>
        <taxon>Pezizomycotina</taxon>
        <taxon>Eurotiomycetes</taxon>
        <taxon>Chaetothyriomycetidae</taxon>
        <taxon>Chaetothyriales</taxon>
        <taxon>Cyphellophoraceae</taxon>
        <taxon>Cyphellophora</taxon>
    </lineage>
</organism>
<dbReference type="AlphaFoldDB" id="W2S2V2"/>
<dbReference type="GeneID" id="19969543"/>
<dbReference type="EMBL" id="KB822718">
    <property type="protein sequence ID" value="ETN43046.1"/>
    <property type="molecule type" value="Genomic_DNA"/>
</dbReference>
<dbReference type="HOGENOM" id="CLU_1855198_0_0_1"/>
<dbReference type="RefSeq" id="XP_008714782.1">
    <property type="nucleotide sequence ID" value="XM_008716560.1"/>
</dbReference>
<keyword evidence="3" id="KW-1185">Reference proteome</keyword>
<gene>
    <name evidence="2" type="ORF">HMPREF1541_02204</name>
</gene>
<proteinExistence type="predicted"/>
<dbReference type="Proteomes" id="UP000030752">
    <property type="component" value="Unassembled WGS sequence"/>
</dbReference>
<dbReference type="VEuPathDB" id="FungiDB:HMPREF1541_02204"/>
<evidence type="ECO:0000256" key="1">
    <source>
        <dbReference type="SAM" id="MobiDB-lite"/>
    </source>
</evidence>
<reference evidence="2 3" key="1">
    <citation type="submission" date="2013-03" db="EMBL/GenBank/DDBJ databases">
        <title>The Genome Sequence of Phialophora europaea CBS 101466.</title>
        <authorList>
            <consortium name="The Broad Institute Genomics Platform"/>
            <person name="Cuomo C."/>
            <person name="de Hoog S."/>
            <person name="Gorbushina A."/>
            <person name="Walker B."/>
            <person name="Young S.K."/>
            <person name="Zeng Q."/>
            <person name="Gargeya S."/>
            <person name="Fitzgerald M."/>
            <person name="Haas B."/>
            <person name="Abouelleil A."/>
            <person name="Allen A.W."/>
            <person name="Alvarado L."/>
            <person name="Arachchi H.M."/>
            <person name="Berlin A.M."/>
            <person name="Chapman S.B."/>
            <person name="Gainer-Dewar J."/>
            <person name="Goldberg J."/>
            <person name="Griggs A."/>
            <person name="Gujja S."/>
            <person name="Hansen M."/>
            <person name="Howarth C."/>
            <person name="Imamovic A."/>
            <person name="Ireland A."/>
            <person name="Larimer J."/>
            <person name="McCowan C."/>
            <person name="Murphy C."/>
            <person name="Pearson M."/>
            <person name="Poon T.W."/>
            <person name="Priest M."/>
            <person name="Roberts A."/>
            <person name="Saif S."/>
            <person name="Shea T."/>
            <person name="Sisk P."/>
            <person name="Sykes S."/>
            <person name="Wortman J."/>
            <person name="Nusbaum C."/>
            <person name="Birren B."/>
        </authorList>
    </citation>
    <scope>NUCLEOTIDE SEQUENCE [LARGE SCALE GENOMIC DNA]</scope>
    <source>
        <strain evidence="2 3">CBS 101466</strain>
    </source>
</reference>
<name>W2S2V2_CYPE1</name>